<feature type="transmembrane region" description="Helical" evidence="8">
    <location>
        <begin position="46"/>
        <end position="68"/>
    </location>
</feature>
<evidence type="ECO:0000256" key="7">
    <source>
        <dbReference type="ARBA" id="ARBA00023136"/>
    </source>
</evidence>
<dbReference type="RefSeq" id="WP_188857262.1">
    <property type="nucleotide sequence ID" value="NZ_BMOS01000014.1"/>
</dbReference>
<feature type="transmembrane region" description="Helical" evidence="8">
    <location>
        <begin position="340"/>
        <end position="358"/>
    </location>
</feature>
<feature type="transmembrane region" description="Helical" evidence="8">
    <location>
        <begin position="310"/>
        <end position="334"/>
    </location>
</feature>
<evidence type="ECO:0000256" key="1">
    <source>
        <dbReference type="ARBA" id="ARBA00004141"/>
    </source>
</evidence>
<keyword evidence="4" id="KW-0309">Germination</keyword>
<evidence type="ECO:0000256" key="2">
    <source>
        <dbReference type="ARBA" id="ARBA00007998"/>
    </source>
</evidence>
<feature type="transmembrane region" description="Helical" evidence="8">
    <location>
        <begin position="96"/>
        <end position="119"/>
    </location>
</feature>
<accession>A0A917Y006</accession>
<dbReference type="PROSITE" id="PS50283">
    <property type="entry name" value="NA_SOLUT_SYMP_3"/>
    <property type="match status" value="1"/>
</dbReference>
<comment type="subcellular location">
    <subcellularLocation>
        <location evidence="1">Membrane</location>
        <topology evidence="1">Multi-pass membrane protein</topology>
    </subcellularLocation>
</comment>
<reference evidence="9" key="1">
    <citation type="journal article" date="2014" name="Int. J. Syst. Evol. Microbiol.">
        <title>Complete genome sequence of Corynebacterium casei LMG S-19264T (=DSM 44701T), isolated from a smear-ripened cheese.</title>
        <authorList>
            <consortium name="US DOE Joint Genome Institute (JGI-PGF)"/>
            <person name="Walter F."/>
            <person name="Albersmeier A."/>
            <person name="Kalinowski J."/>
            <person name="Ruckert C."/>
        </authorList>
    </citation>
    <scope>NUCLEOTIDE SEQUENCE</scope>
    <source>
        <strain evidence="9">JCM 17251</strain>
    </source>
</reference>
<dbReference type="EMBL" id="BMOS01000014">
    <property type="protein sequence ID" value="GGN59219.1"/>
    <property type="molecule type" value="Genomic_DNA"/>
</dbReference>
<dbReference type="PANTHER" id="PTHR34975">
    <property type="entry name" value="SPORE GERMINATION PROTEIN A2"/>
    <property type="match status" value="1"/>
</dbReference>
<evidence type="ECO:0000256" key="5">
    <source>
        <dbReference type="ARBA" id="ARBA00022692"/>
    </source>
</evidence>
<dbReference type="NCBIfam" id="TIGR00912">
    <property type="entry name" value="2A0309"/>
    <property type="match status" value="1"/>
</dbReference>
<feature type="transmembrane region" description="Helical" evidence="8">
    <location>
        <begin position="148"/>
        <end position="168"/>
    </location>
</feature>
<dbReference type="AlphaFoldDB" id="A0A917Y006"/>
<dbReference type="GO" id="GO:0022857">
    <property type="term" value="F:transmembrane transporter activity"/>
    <property type="evidence" value="ECO:0007669"/>
    <property type="project" value="InterPro"/>
</dbReference>
<dbReference type="PANTHER" id="PTHR34975:SF2">
    <property type="entry name" value="SPORE GERMINATION PROTEIN A2"/>
    <property type="match status" value="1"/>
</dbReference>
<keyword evidence="10" id="KW-1185">Reference proteome</keyword>
<keyword evidence="5 8" id="KW-0812">Transmembrane</keyword>
<comment type="caution">
    <text evidence="9">The sequence shown here is derived from an EMBL/GenBank/DDBJ whole genome shotgun (WGS) entry which is preliminary data.</text>
</comment>
<organism evidence="9 10">
    <name type="scientific">Oceanobacillus indicireducens</name>
    <dbReference type="NCBI Taxonomy" id="1004261"/>
    <lineage>
        <taxon>Bacteria</taxon>
        <taxon>Bacillati</taxon>
        <taxon>Bacillota</taxon>
        <taxon>Bacilli</taxon>
        <taxon>Bacillales</taxon>
        <taxon>Bacillaceae</taxon>
        <taxon>Oceanobacillus</taxon>
    </lineage>
</organism>
<dbReference type="InterPro" id="IPR001734">
    <property type="entry name" value="Na/solute_symporter"/>
</dbReference>
<comment type="similarity">
    <text evidence="2">Belongs to the amino acid-polyamine-organocation (APC) superfamily. Spore germination protein (SGP) (TC 2.A.3.9) family.</text>
</comment>
<feature type="transmembrane region" description="Helical" evidence="8">
    <location>
        <begin position="125"/>
        <end position="141"/>
    </location>
</feature>
<feature type="transmembrane region" description="Helical" evidence="8">
    <location>
        <begin position="221"/>
        <end position="244"/>
    </location>
</feature>
<dbReference type="GO" id="GO:0009847">
    <property type="term" value="P:spore germination"/>
    <property type="evidence" value="ECO:0007669"/>
    <property type="project" value="InterPro"/>
</dbReference>
<evidence type="ECO:0000313" key="9">
    <source>
        <dbReference type="EMBL" id="GGN59219.1"/>
    </source>
</evidence>
<feature type="transmembrane region" description="Helical" evidence="8">
    <location>
        <begin position="279"/>
        <end position="298"/>
    </location>
</feature>
<reference evidence="9" key="2">
    <citation type="submission" date="2020-09" db="EMBL/GenBank/DDBJ databases">
        <authorList>
            <person name="Sun Q."/>
            <person name="Ohkuma M."/>
        </authorList>
    </citation>
    <scope>NUCLEOTIDE SEQUENCE</scope>
    <source>
        <strain evidence="9">JCM 17251</strain>
    </source>
</reference>
<name>A0A917Y006_9BACI</name>
<dbReference type="GO" id="GO:0016020">
    <property type="term" value="C:membrane"/>
    <property type="evidence" value="ECO:0007669"/>
    <property type="project" value="UniProtKB-SubCell"/>
</dbReference>
<protein>
    <submittedName>
        <fullName evidence="9">Spore germination protein</fullName>
    </submittedName>
</protein>
<feature type="transmembrane region" description="Helical" evidence="8">
    <location>
        <begin position="188"/>
        <end position="209"/>
    </location>
</feature>
<keyword evidence="6 8" id="KW-1133">Transmembrane helix</keyword>
<keyword evidence="3" id="KW-0813">Transport</keyword>
<sequence>MKINVQIPKGEQFRSFYMFFIIASMQLGVGLIGIPRIVFMEAGHDAWISILIAYLYIALLLFVMLYILRQYENADILGVQADLFGSFISKVLGTVYILYFIFYILSTLVTYIEIIMVFVLPDSNAFVLGCMLLIIAIYTVFGGLKAVVGVTFLFFMFSTWLFVLLIQPIRQMDFLNFLPVMDKEIIDILRGTIAASYTFTGFEILFFIYPFVANKEKIGKPVFLGLSYFTFVALLATNIAIGFLSPAQLERRIWAVLNLFKIQTSPIIERLDYVVIAEWMMVAMPKVILLMWCISYIAKRIYNLSRETSVYTSASILLILIPFFNEHFIIQRLIDNVSRVSYGIVYIYPFLLLPLVLLKKKTRKK</sequence>
<dbReference type="Proteomes" id="UP000624041">
    <property type="component" value="Unassembled WGS sequence"/>
</dbReference>
<evidence type="ECO:0000256" key="6">
    <source>
        <dbReference type="ARBA" id="ARBA00022989"/>
    </source>
</evidence>
<proteinExistence type="inferred from homology"/>
<dbReference type="Gene3D" id="1.20.1740.10">
    <property type="entry name" value="Amino acid/polyamine transporter I"/>
    <property type="match status" value="1"/>
</dbReference>
<gene>
    <name evidence="9" type="primary">gerAB2</name>
    <name evidence="9" type="ORF">GCM10007971_22090</name>
</gene>
<evidence type="ECO:0000256" key="4">
    <source>
        <dbReference type="ARBA" id="ARBA00022544"/>
    </source>
</evidence>
<dbReference type="Pfam" id="PF03845">
    <property type="entry name" value="Spore_permease"/>
    <property type="match status" value="1"/>
</dbReference>
<evidence type="ECO:0000256" key="8">
    <source>
        <dbReference type="SAM" id="Phobius"/>
    </source>
</evidence>
<keyword evidence="7 8" id="KW-0472">Membrane</keyword>
<feature type="transmembrane region" description="Helical" evidence="8">
    <location>
        <begin position="16"/>
        <end position="34"/>
    </location>
</feature>
<dbReference type="InterPro" id="IPR004761">
    <property type="entry name" value="Spore_GerAB"/>
</dbReference>
<evidence type="ECO:0000313" key="10">
    <source>
        <dbReference type="Proteomes" id="UP000624041"/>
    </source>
</evidence>
<evidence type="ECO:0000256" key="3">
    <source>
        <dbReference type="ARBA" id="ARBA00022448"/>
    </source>
</evidence>